<keyword evidence="1" id="KW-0472">Membrane</keyword>
<organism evidence="2">
    <name type="scientific">marine sediment metagenome</name>
    <dbReference type="NCBI Taxonomy" id="412755"/>
    <lineage>
        <taxon>unclassified sequences</taxon>
        <taxon>metagenomes</taxon>
        <taxon>ecological metagenomes</taxon>
    </lineage>
</organism>
<sequence>MAVSDSVQDEGLVRVIGTGALGLNVVNMVVGAGIFVLEIDTIVPLPESNV</sequence>
<gene>
    <name evidence="2" type="ORF">S01H1_33602</name>
</gene>
<feature type="transmembrane region" description="Helical" evidence="1">
    <location>
        <begin position="12"/>
        <end position="37"/>
    </location>
</feature>
<keyword evidence="1" id="KW-1133">Transmembrane helix</keyword>
<reference evidence="2" key="1">
    <citation type="journal article" date="2014" name="Front. Microbiol.">
        <title>High frequency of phylogenetically diverse reductive dehalogenase-homologous genes in deep subseafloor sedimentary metagenomes.</title>
        <authorList>
            <person name="Kawai M."/>
            <person name="Futagami T."/>
            <person name="Toyoda A."/>
            <person name="Takaki Y."/>
            <person name="Nishi S."/>
            <person name="Hori S."/>
            <person name="Arai W."/>
            <person name="Tsubouchi T."/>
            <person name="Morono Y."/>
            <person name="Uchiyama I."/>
            <person name="Ito T."/>
            <person name="Fujiyama A."/>
            <person name="Inagaki F."/>
            <person name="Takami H."/>
        </authorList>
    </citation>
    <scope>NUCLEOTIDE SEQUENCE</scope>
    <source>
        <strain evidence="2">Expedition CK06-06</strain>
    </source>
</reference>
<protein>
    <submittedName>
        <fullName evidence="2">Uncharacterized protein</fullName>
    </submittedName>
</protein>
<dbReference type="EMBL" id="BARS01020868">
    <property type="protein sequence ID" value="GAG12200.1"/>
    <property type="molecule type" value="Genomic_DNA"/>
</dbReference>
<keyword evidence="1" id="KW-0812">Transmembrane</keyword>
<accession>X0V252</accession>
<proteinExistence type="predicted"/>
<evidence type="ECO:0000313" key="2">
    <source>
        <dbReference type="EMBL" id="GAG12200.1"/>
    </source>
</evidence>
<name>X0V252_9ZZZZ</name>
<comment type="caution">
    <text evidence="2">The sequence shown here is derived from an EMBL/GenBank/DDBJ whole genome shotgun (WGS) entry which is preliminary data.</text>
</comment>
<dbReference type="AlphaFoldDB" id="X0V252"/>
<evidence type="ECO:0000256" key="1">
    <source>
        <dbReference type="SAM" id="Phobius"/>
    </source>
</evidence>